<accession>A0A7M5WLC8</accession>
<feature type="transmembrane region" description="Helical" evidence="1">
    <location>
        <begin position="118"/>
        <end position="142"/>
    </location>
</feature>
<name>A0A7M5WLC8_9CNID</name>
<dbReference type="Proteomes" id="UP000594262">
    <property type="component" value="Unplaced"/>
</dbReference>
<feature type="transmembrane region" description="Helical" evidence="1">
    <location>
        <begin position="7"/>
        <end position="30"/>
    </location>
</feature>
<sequence>MEAEKTVLILGAIKILLGFLYLVCTIVYNVEIGSPNVITFVGCIPLLVSGILAVLYACRRSRGMLIGVMVVSIIVTIILAIGAIILGLAVGAIDACGEINQTSCVEGHETKVNLLRSFVAFAVLGCIATFTTSIIGCARVCCKSGGENNSV</sequence>
<organism evidence="2 3">
    <name type="scientific">Clytia hemisphaerica</name>
    <dbReference type="NCBI Taxonomy" id="252671"/>
    <lineage>
        <taxon>Eukaryota</taxon>
        <taxon>Metazoa</taxon>
        <taxon>Cnidaria</taxon>
        <taxon>Hydrozoa</taxon>
        <taxon>Hydroidolina</taxon>
        <taxon>Leptothecata</taxon>
        <taxon>Obeliida</taxon>
        <taxon>Clytiidae</taxon>
        <taxon>Clytia</taxon>
    </lineage>
</organism>
<dbReference type="RefSeq" id="XP_066935380.1">
    <property type="nucleotide sequence ID" value="XM_067079279.1"/>
</dbReference>
<evidence type="ECO:0000313" key="3">
    <source>
        <dbReference type="Proteomes" id="UP000594262"/>
    </source>
</evidence>
<proteinExistence type="predicted"/>
<feature type="transmembrane region" description="Helical" evidence="1">
    <location>
        <begin position="65"/>
        <end position="93"/>
    </location>
</feature>
<evidence type="ECO:0000313" key="2">
    <source>
        <dbReference type="EnsemblMetazoa" id="CLYHEMP009229.1"/>
    </source>
</evidence>
<dbReference type="AlphaFoldDB" id="A0A7M5WLC8"/>
<dbReference type="EnsemblMetazoa" id="CLYHEMT009229.1">
    <property type="protein sequence ID" value="CLYHEMP009229.1"/>
    <property type="gene ID" value="CLYHEMG009229"/>
</dbReference>
<keyword evidence="1" id="KW-1133">Transmembrane helix</keyword>
<evidence type="ECO:0000256" key="1">
    <source>
        <dbReference type="SAM" id="Phobius"/>
    </source>
</evidence>
<keyword evidence="3" id="KW-1185">Reference proteome</keyword>
<keyword evidence="1" id="KW-0472">Membrane</keyword>
<protein>
    <submittedName>
        <fullName evidence="2">Uncharacterized protein</fullName>
    </submittedName>
</protein>
<keyword evidence="1" id="KW-0812">Transmembrane</keyword>
<feature type="transmembrane region" description="Helical" evidence="1">
    <location>
        <begin position="36"/>
        <end position="58"/>
    </location>
</feature>
<reference evidence="2" key="1">
    <citation type="submission" date="2021-01" db="UniProtKB">
        <authorList>
            <consortium name="EnsemblMetazoa"/>
        </authorList>
    </citation>
    <scope>IDENTIFICATION</scope>
</reference>
<dbReference type="GeneID" id="136822944"/>